<dbReference type="EMBL" id="CP096255">
    <property type="protein sequence ID" value="UPT83982.1"/>
    <property type="molecule type" value="Genomic_DNA"/>
</dbReference>
<dbReference type="AlphaFoldDB" id="A0A8U0F7D0"/>
<feature type="region of interest" description="Disordered" evidence="1">
    <location>
        <begin position="77"/>
        <end position="97"/>
    </location>
</feature>
<evidence type="ECO:0000313" key="4">
    <source>
        <dbReference type="Proteomes" id="UP000551709"/>
    </source>
</evidence>
<keyword evidence="2" id="KW-1133">Transmembrane helix</keyword>
<evidence type="ECO:0000256" key="2">
    <source>
        <dbReference type="SAM" id="Phobius"/>
    </source>
</evidence>
<sequence length="129" mass="14144">MDIIEAIVTKSQWIIAILALFVVAWARFNSPPTNRSGTTFALFFWGVIFYYALMIPLWLVVMIGLVQGSIGFDHRRPGEGGRSKGAGATGSICSDRGRAHHRRRFAIPAGGTDRPGRARILCQIGRDSA</sequence>
<keyword evidence="2" id="KW-0472">Membrane</keyword>
<feature type="transmembrane region" description="Helical" evidence="2">
    <location>
        <begin position="12"/>
        <end position="28"/>
    </location>
</feature>
<accession>A0A8U0F7D0</accession>
<evidence type="ECO:0000313" key="3">
    <source>
        <dbReference type="EMBL" id="UPT83982.1"/>
    </source>
</evidence>
<keyword evidence="2" id="KW-0812">Transmembrane</keyword>
<dbReference type="Proteomes" id="UP000551709">
    <property type="component" value="Chromosome"/>
</dbReference>
<dbReference type="RefSeq" id="WP_248577118.1">
    <property type="nucleotide sequence ID" value="NZ_CP096255.1"/>
</dbReference>
<organism evidence="3 4">
    <name type="scientific">Bradyrhizobium barranii subsp. apii</name>
    <dbReference type="NCBI Taxonomy" id="2819348"/>
    <lineage>
        <taxon>Bacteria</taxon>
        <taxon>Pseudomonadati</taxon>
        <taxon>Pseudomonadota</taxon>
        <taxon>Alphaproteobacteria</taxon>
        <taxon>Hyphomicrobiales</taxon>
        <taxon>Nitrobacteraceae</taxon>
        <taxon>Bradyrhizobium</taxon>
        <taxon>Bradyrhizobium barranii</taxon>
    </lineage>
</organism>
<protein>
    <submittedName>
        <fullName evidence="3">Uncharacterized protein</fullName>
    </submittedName>
</protein>
<feature type="transmembrane region" description="Helical" evidence="2">
    <location>
        <begin position="40"/>
        <end position="66"/>
    </location>
</feature>
<evidence type="ECO:0000256" key="1">
    <source>
        <dbReference type="SAM" id="MobiDB-lite"/>
    </source>
</evidence>
<gene>
    <name evidence="3" type="ORF">HAP41_0000026665</name>
</gene>
<reference evidence="3 4" key="1">
    <citation type="journal article" date="2017" name="Syst. Appl. Microbiol.">
        <title>Soybeans inoculated with root zone soils of Canadian native legumes harbour diverse and novel Bradyrhizobium spp. that possess agricultural potential.</title>
        <authorList>
            <person name="Bromfield E.S.P."/>
            <person name="Cloutier S."/>
            <person name="Tambong J.T."/>
            <person name="Tran Thi T.V."/>
        </authorList>
    </citation>
    <scope>NUCLEOTIDE SEQUENCE [LARGE SCALE GENOMIC DNA]</scope>
    <source>
        <strain evidence="3 4">1S5</strain>
    </source>
</reference>
<proteinExistence type="predicted"/>
<name>A0A8U0F7D0_9BRAD</name>